<organism evidence="7 8">
    <name type="scientific">Babesia microti (strain RI)</name>
    <dbReference type="NCBI Taxonomy" id="1133968"/>
    <lineage>
        <taxon>Eukaryota</taxon>
        <taxon>Sar</taxon>
        <taxon>Alveolata</taxon>
        <taxon>Apicomplexa</taxon>
        <taxon>Aconoidasida</taxon>
        <taxon>Piroplasmida</taxon>
        <taxon>Babesiidae</taxon>
        <taxon>Babesia</taxon>
    </lineage>
</organism>
<dbReference type="InterPro" id="IPR036603">
    <property type="entry name" value="RBP11-like"/>
</dbReference>
<dbReference type="GO" id="GO:0006383">
    <property type="term" value="P:transcription by RNA polymerase III"/>
    <property type="evidence" value="ECO:0007669"/>
    <property type="project" value="TreeGrafter"/>
</dbReference>
<reference evidence="7 8" key="3">
    <citation type="journal article" date="2016" name="Sci. Rep.">
        <title>Genome-wide diversity and gene expression profiling of Babesia microti isolates identify polymorphic genes that mediate host-pathogen interactions.</title>
        <authorList>
            <person name="Silva J.C."/>
            <person name="Cornillot E."/>
            <person name="McCracken C."/>
            <person name="Usmani-Brown S."/>
            <person name="Dwivedi A."/>
            <person name="Ifeonu O.O."/>
            <person name="Crabtree J."/>
            <person name="Gotia H.T."/>
            <person name="Virji A.Z."/>
            <person name="Reynes C."/>
            <person name="Colinge J."/>
            <person name="Kumar V."/>
            <person name="Lawres L."/>
            <person name="Pazzi J.E."/>
            <person name="Pablo J.V."/>
            <person name="Hung C."/>
            <person name="Brancato J."/>
            <person name="Kumari P."/>
            <person name="Orvis J."/>
            <person name="Tretina K."/>
            <person name="Chibucos M."/>
            <person name="Ott S."/>
            <person name="Sadzewicz L."/>
            <person name="Sengamalay N."/>
            <person name="Shetty A.C."/>
            <person name="Su Q."/>
            <person name="Tallon L."/>
            <person name="Fraser C.M."/>
            <person name="Frutos R."/>
            <person name="Molina D.M."/>
            <person name="Krause P.J."/>
            <person name="Ben Mamoun C."/>
        </authorList>
    </citation>
    <scope>NUCLEOTIDE SEQUENCE [LARGE SCALE GENOMIC DNA]</scope>
    <source>
        <strain evidence="7 8">RI</strain>
    </source>
</reference>
<sequence length="88" mass="9900">MKDLSPNLTFCIENEDHTLGNVVRTILSKKKDVSFAGYTMPHPMQYQVNIRVQTTGKPAIQAMVESLDEMQQVCDQILGEFNRALNTG</sequence>
<dbReference type="GO" id="GO:0003899">
    <property type="term" value="F:DNA-directed RNA polymerase activity"/>
    <property type="evidence" value="ECO:0007669"/>
    <property type="project" value="InterPro"/>
</dbReference>
<gene>
    <name evidence="7" type="ORF">BMR1_02g02925</name>
</gene>
<dbReference type="GeneID" id="24424366"/>
<evidence type="ECO:0000256" key="5">
    <source>
        <dbReference type="ARBA" id="ARBA00025751"/>
    </source>
</evidence>
<dbReference type="GO" id="GO:0046983">
    <property type="term" value="F:protein dimerization activity"/>
    <property type="evidence" value="ECO:0007669"/>
    <property type="project" value="InterPro"/>
</dbReference>
<accession>I7I8V3</accession>
<evidence type="ECO:0000256" key="1">
    <source>
        <dbReference type="ARBA" id="ARBA00004123"/>
    </source>
</evidence>
<evidence type="ECO:0000256" key="4">
    <source>
        <dbReference type="ARBA" id="ARBA00023242"/>
    </source>
</evidence>
<dbReference type="GO" id="GO:0005666">
    <property type="term" value="C:RNA polymerase III complex"/>
    <property type="evidence" value="ECO:0007669"/>
    <property type="project" value="TreeGrafter"/>
</dbReference>
<dbReference type="OrthoDB" id="510325at2759"/>
<protein>
    <submittedName>
        <fullName evidence="7">DNA-directed RNA polymerase III subunit C19</fullName>
    </submittedName>
</protein>
<dbReference type="InterPro" id="IPR009025">
    <property type="entry name" value="RBP11-like_dimer"/>
</dbReference>
<dbReference type="Proteomes" id="UP000002899">
    <property type="component" value="Chromosome II"/>
</dbReference>
<comment type="similarity">
    <text evidence="5">Belongs to the archaeal Rpo11/eukaryotic RPB11/RPC19 RNA polymerase subunit family.</text>
</comment>
<reference evidence="7 8" key="1">
    <citation type="journal article" date="2012" name="Nucleic Acids Res.">
        <title>Sequencing of the smallest Apicomplexan genome from the human pathogen Babesia microti.</title>
        <authorList>
            <person name="Cornillot E."/>
            <person name="Hadj-Kaddour K."/>
            <person name="Dassouli A."/>
            <person name="Noel B."/>
            <person name="Ranwez V."/>
            <person name="Vacherie B."/>
            <person name="Augagneur Y."/>
            <person name="Bres V."/>
            <person name="Duclos A."/>
            <person name="Randazzo S."/>
            <person name="Carcy B."/>
            <person name="Debierre-Grockiego F."/>
            <person name="Delbecq S."/>
            <person name="Moubri-Menage K."/>
            <person name="Shams-Eldin H."/>
            <person name="Usmani-Brown S."/>
            <person name="Bringaud F."/>
            <person name="Wincker P."/>
            <person name="Vivares C.P."/>
            <person name="Schwarz R.T."/>
            <person name="Schetters T.P."/>
            <person name="Krause P.J."/>
            <person name="Gorenflot A."/>
            <person name="Berry V."/>
            <person name="Barbe V."/>
            <person name="Ben Mamoun C."/>
        </authorList>
    </citation>
    <scope>NUCLEOTIDE SEQUENCE [LARGE SCALE GENOMIC DNA]</scope>
    <source>
        <strain evidence="7 8">RI</strain>
    </source>
</reference>
<dbReference type="SUPFAM" id="SSF55257">
    <property type="entry name" value="RBP11-like subunits of RNA polymerase"/>
    <property type="match status" value="1"/>
</dbReference>
<evidence type="ECO:0000256" key="2">
    <source>
        <dbReference type="ARBA" id="ARBA00022478"/>
    </source>
</evidence>
<dbReference type="RefSeq" id="XP_012648347.1">
    <property type="nucleotide sequence ID" value="XM_012792893.1"/>
</dbReference>
<dbReference type="EMBL" id="FO082872">
    <property type="protein sequence ID" value="CCF73738.1"/>
    <property type="molecule type" value="Genomic_DNA"/>
</dbReference>
<dbReference type="PANTHER" id="PTHR13946">
    <property type="entry name" value="DNA-DIRECTED RNA POLYMERASE I,II,III"/>
    <property type="match status" value="1"/>
</dbReference>
<dbReference type="PANTHER" id="PTHR13946:SF28">
    <property type="entry name" value="DNA-DIRECTED RNA POLYMERASES I AND III SUBUNIT RPAC2"/>
    <property type="match status" value="1"/>
</dbReference>
<keyword evidence="4" id="KW-0539">Nucleus</keyword>
<dbReference type="HAMAP" id="MF_00261">
    <property type="entry name" value="RNApol_arch_Rpo11"/>
    <property type="match status" value="1"/>
</dbReference>
<reference evidence="7 8" key="2">
    <citation type="journal article" date="2013" name="PLoS ONE">
        <title>Whole genome mapping and re-organization of the nuclear and mitochondrial genomes of Babesia microti isolates.</title>
        <authorList>
            <person name="Cornillot E."/>
            <person name="Dassouli A."/>
            <person name="Garg A."/>
            <person name="Pachikara N."/>
            <person name="Randazzo S."/>
            <person name="Depoix D."/>
            <person name="Carcy B."/>
            <person name="Delbecq S."/>
            <person name="Frutos R."/>
            <person name="Silva J.C."/>
            <person name="Sutton R."/>
            <person name="Krause P.J."/>
            <person name="Mamoun C.B."/>
        </authorList>
    </citation>
    <scope>NUCLEOTIDE SEQUENCE [LARGE SCALE GENOMIC DNA]</scope>
    <source>
        <strain evidence="7 8">RI</strain>
    </source>
</reference>
<dbReference type="Gene3D" id="3.30.1360.10">
    <property type="entry name" value="RNA polymerase, RBP11-like subunit"/>
    <property type="match status" value="1"/>
</dbReference>
<comment type="subcellular location">
    <subcellularLocation>
        <location evidence="1">Nucleus</location>
    </subcellularLocation>
</comment>
<dbReference type="CDD" id="cd07029">
    <property type="entry name" value="RNAP_I_III_AC19"/>
    <property type="match status" value="1"/>
</dbReference>
<dbReference type="AlphaFoldDB" id="I7I8V3"/>
<dbReference type="InterPro" id="IPR033898">
    <property type="entry name" value="RNAP_AC19"/>
</dbReference>
<dbReference type="InterPro" id="IPR008193">
    <property type="entry name" value="RNA_pol_Rpb11_13-16kDa_CS"/>
</dbReference>
<evidence type="ECO:0000259" key="6">
    <source>
        <dbReference type="Pfam" id="PF13656"/>
    </source>
</evidence>
<feature type="domain" description="DNA-directed RNA polymerase RBP11-like dimerisation" evidence="6">
    <location>
        <begin position="8"/>
        <end position="78"/>
    </location>
</feature>
<dbReference type="GO" id="GO:0006362">
    <property type="term" value="P:transcription elongation by RNA polymerase I"/>
    <property type="evidence" value="ECO:0007669"/>
    <property type="project" value="TreeGrafter"/>
</dbReference>
<dbReference type="PROSITE" id="PS01154">
    <property type="entry name" value="RNA_POL_L_13KD"/>
    <property type="match status" value="1"/>
</dbReference>
<evidence type="ECO:0000313" key="7">
    <source>
        <dbReference type="EMBL" id="CCF73738.1"/>
    </source>
</evidence>
<keyword evidence="2 7" id="KW-0240">DNA-directed RNA polymerase</keyword>
<evidence type="ECO:0000313" key="8">
    <source>
        <dbReference type="Proteomes" id="UP000002899"/>
    </source>
</evidence>
<proteinExistence type="inferred from homology"/>
<dbReference type="InterPro" id="IPR022905">
    <property type="entry name" value="Rpo11-like"/>
</dbReference>
<dbReference type="Pfam" id="PF13656">
    <property type="entry name" value="RNA_pol_L_2"/>
    <property type="match status" value="1"/>
</dbReference>
<dbReference type="GO" id="GO:0005736">
    <property type="term" value="C:RNA polymerase I complex"/>
    <property type="evidence" value="ECO:0007669"/>
    <property type="project" value="TreeGrafter"/>
</dbReference>
<keyword evidence="3" id="KW-0804">Transcription</keyword>
<keyword evidence="8" id="KW-1185">Reference proteome</keyword>
<dbReference type="VEuPathDB" id="PiroplasmaDB:BMR1_02g02925"/>
<evidence type="ECO:0000256" key="3">
    <source>
        <dbReference type="ARBA" id="ARBA00023163"/>
    </source>
</evidence>
<dbReference type="OMA" id="ITHATFC"/>
<dbReference type="GO" id="GO:0003677">
    <property type="term" value="F:DNA binding"/>
    <property type="evidence" value="ECO:0007669"/>
    <property type="project" value="InterPro"/>
</dbReference>
<dbReference type="KEGG" id="bmic:BMR1_02g02925"/>
<name>I7I8V3_BABMR</name>